<evidence type="ECO:0000313" key="5">
    <source>
        <dbReference type="Proteomes" id="UP000366872"/>
    </source>
</evidence>
<dbReference type="NCBIfam" id="TIGR02365">
    <property type="entry name" value="dha_L_ycgS"/>
    <property type="match status" value="1"/>
</dbReference>
<sequence length="208" mass="21613">MSIFTKQNLADMLKNAAAVIAQQHESLSELDAATGDGDHGVTINRTMKAVSAAVDESAELPLADFMKKVAMKVMMCDGGSTSPLLGSYFMGFANAAPADELDNDQTAAFFEAALNGFYGISKAEPGDKTMMDALRPATETLAAELRAGAEPKAAFEAAAVAASEGAEKTKGYVAKFGRARTMGERAIGHKDAGATSFALIFGAFAEAI</sequence>
<dbReference type="InterPro" id="IPR004007">
    <property type="entry name" value="DhaL_dom"/>
</dbReference>
<dbReference type="PANTHER" id="PTHR28629">
    <property type="entry name" value="TRIOKINASE/FMN CYCLASE"/>
    <property type="match status" value="1"/>
</dbReference>
<dbReference type="InterPro" id="IPR012737">
    <property type="entry name" value="DhaK_L_YcgS"/>
</dbReference>
<evidence type="ECO:0000313" key="4">
    <source>
        <dbReference type="EMBL" id="VGO13746.1"/>
    </source>
</evidence>
<dbReference type="Gene3D" id="1.25.40.340">
    <property type="match status" value="1"/>
</dbReference>
<dbReference type="RefSeq" id="WP_168442177.1">
    <property type="nucleotide sequence ID" value="NZ_CAAHFG010000001.1"/>
</dbReference>
<keyword evidence="2 4" id="KW-0418">Kinase</keyword>
<dbReference type="AlphaFoldDB" id="A0A6C2U2Y9"/>
<organism evidence="4 5">
    <name type="scientific">Pontiella desulfatans</name>
    <dbReference type="NCBI Taxonomy" id="2750659"/>
    <lineage>
        <taxon>Bacteria</taxon>
        <taxon>Pseudomonadati</taxon>
        <taxon>Kiritimatiellota</taxon>
        <taxon>Kiritimatiellia</taxon>
        <taxon>Kiritimatiellales</taxon>
        <taxon>Pontiellaceae</taxon>
        <taxon>Pontiella</taxon>
    </lineage>
</organism>
<dbReference type="GO" id="GO:0004371">
    <property type="term" value="F:glycerone kinase activity"/>
    <property type="evidence" value="ECO:0007669"/>
    <property type="project" value="InterPro"/>
</dbReference>
<evidence type="ECO:0000259" key="3">
    <source>
        <dbReference type="PROSITE" id="PS51480"/>
    </source>
</evidence>
<dbReference type="GO" id="GO:0019563">
    <property type="term" value="P:glycerol catabolic process"/>
    <property type="evidence" value="ECO:0007669"/>
    <property type="project" value="TreeGrafter"/>
</dbReference>
<reference evidence="4 5" key="1">
    <citation type="submission" date="2019-04" db="EMBL/GenBank/DDBJ databases">
        <authorList>
            <person name="Van Vliet M D."/>
        </authorList>
    </citation>
    <scope>NUCLEOTIDE SEQUENCE [LARGE SCALE GENOMIC DNA]</scope>
    <source>
        <strain evidence="4 5">F1</strain>
    </source>
</reference>
<dbReference type="SMART" id="SM01120">
    <property type="entry name" value="Dak2"/>
    <property type="match status" value="1"/>
</dbReference>
<dbReference type="SUPFAM" id="SSF101473">
    <property type="entry name" value="DhaL-like"/>
    <property type="match status" value="1"/>
</dbReference>
<keyword evidence="1" id="KW-0808">Transferase</keyword>
<dbReference type="GO" id="GO:0005829">
    <property type="term" value="C:cytosol"/>
    <property type="evidence" value="ECO:0007669"/>
    <property type="project" value="TreeGrafter"/>
</dbReference>
<evidence type="ECO:0000256" key="2">
    <source>
        <dbReference type="ARBA" id="ARBA00022777"/>
    </source>
</evidence>
<keyword evidence="5" id="KW-1185">Reference proteome</keyword>
<dbReference type="PROSITE" id="PS51480">
    <property type="entry name" value="DHAL"/>
    <property type="match status" value="1"/>
</dbReference>
<dbReference type="PANTHER" id="PTHR28629:SF4">
    <property type="entry name" value="TRIOKINASE_FMN CYCLASE"/>
    <property type="match status" value="1"/>
</dbReference>
<dbReference type="FunFam" id="1.25.40.340:FF:000002">
    <property type="entry name" value="Dihydroxyacetone kinase, L subunit"/>
    <property type="match status" value="1"/>
</dbReference>
<accession>A0A6C2U2Y9</accession>
<dbReference type="EMBL" id="CAAHFG010000001">
    <property type="protein sequence ID" value="VGO13746.1"/>
    <property type="molecule type" value="Genomic_DNA"/>
</dbReference>
<evidence type="ECO:0000256" key="1">
    <source>
        <dbReference type="ARBA" id="ARBA00022679"/>
    </source>
</evidence>
<dbReference type="Proteomes" id="UP000366872">
    <property type="component" value="Unassembled WGS sequence"/>
</dbReference>
<protein>
    <submittedName>
        <fullName evidence="4">PEP-dependent dihydroxyacetone kinase, ADP-binding subunit DhaL</fullName>
    </submittedName>
</protein>
<dbReference type="Pfam" id="PF02734">
    <property type="entry name" value="Dak2"/>
    <property type="match status" value="1"/>
</dbReference>
<gene>
    <name evidence="4" type="primary">dhaL</name>
    <name evidence="4" type="ORF">PDESU_02303</name>
</gene>
<name>A0A6C2U2Y9_PONDE</name>
<dbReference type="InterPro" id="IPR050861">
    <property type="entry name" value="Dihydroxyacetone_Kinase"/>
</dbReference>
<feature type="domain" description="DhaL" evidence="3">
    <location>
        <begin position="7"/>
        <end position="206"/>
    </location>
</feature>
<proteinExistence type="predicted"/>
<dbReference type="InterPro" id="IPR036117">
    <property type="entry name" value="DhaL_dom_sf"/>
</dbReference>